<evidence type="ECO:0000256" key="1">
    <source>
        <dbReference type="SAM" id="Phobius"/>
    </source>
</evidence>
<keyword evidence="1" id="KW-1133">Transmembrane helix</keyword>
<evidence type="ECO:0000313" key="2">
    <source>
        <dbReference type="EMBL" id="MDC7136916.1"/>
    </source>
</evidence>
<dbReference type="RefSeq" id="WP_143866072.1">
    <property type="nucleotide sequence ID" value="NZ_CP059856.1"/>
</dbReference>
<reference evidence="2 3" key="1">
    <citation type="submission" date="2023-01" db="EMBL/GenBank/DDBJ databases">
        <title>Exploring GABA producing Bacteroides strains toward improving mental health.</title>
        <authorList>
            <person name="Yousuf B."/>
            <person name="Bouhlel N.E."/>
            <person name="Mottawea W."/>
            <person name="Hammami R."/>
        </authorList>
    </citation>
    <scope>NUCLEOTIDE SEQUENCE [LARGE SCALE GENOMIC DNA]</scope>
    <source>
        <strain evidence="2 3">UO.H1054</strain>
    </source>
</reference>
<dbReference type="Proteomes" id="UP001215398">
    <property type="component" value="Unassembled WGS sequence"/>
</dbReference>
<comment type="caution">
    <text evidence="2">The sequence shown here is derived from an EMBL/GenBank/DDBJ whole genome shotgun (WGS) entry which is preliminary data.</text>
</comment>
<dbReference type="EMBL" id="JAQPYS010000060">
    <property type="protein sequence ID" value="MDC7136916.1"/>
    <property type="molecule type" value="Genomic_DNA"/>
</dbReference>
<accession>A0ABT5H8J3</accession>
<sequence>MEGIFLLVVAVALAYGVGCMGRNRKIGFGWAFFFALINVILGLIIVLCSKKKDVSFVNIDKENK</sequence>
<proteinExistence type="predicted"/>
<feature type="transmembrane region" description="Helical" evidence="1">
    <location>
        <begin position="26"/>
        <end position="48"/>
    </location>
</feature>
<organism evidence="2 3">
    <name type="scientific">Bacteroides zhangwenhongii</name>
    <dbReference type="NCBI Taxonomy" id="2650157"/>
    <lineage>
        <taxon>Bacteria</taxon>
        <taxon>Pseudomonadati</taxon>
        <taxon>Bacteroidota</taxon>
        <taxon>Bacteroidia</taxon>
        <taxon>Bacteroidales</taxon>
        <taxon>Bacteroidaceae</taxon>
        <taxon>Bacteroides</taxon>
    </lineage>
</organism>
<keyword evidence="3" id="KW-1185">Reference proteome</keyword>
<evidence type="ECO:0000313" key="3">
    <source>
        <dbReference type="Proteomes" id="UP001215398"/>
    </source>
</evidence>
<keyword evidence="1" id="KW-0472">Membrane</keyword>
<gene>
    <name evidence="2" type="ORF">PQG98_11310</name>
</gene>
<keyword evidence="1" id="KW-0812">Transmembrane</keyword>
<name>A0ABT5H8J3_9BACE</name>
<protein>
    <submittedName>
        <fullName evidence="2">Uncharacterized protein</fullName>
    </submittedName>
</protein>